<dbReference type="EMBL" id="JAPFFL010000004">
    <property type="protein sequence ID" value="KAJ6730133.1"/>
    <property type="molecule type" value="Genomic_DNA"/>
</dbReference>
<organism evidence="1 2">
    <name type="scientific">Salix viminalis</name>
    <name type="common">Common osier</name>
    <name type="synonym">Basket willow</name>
    <dbReference type="NCBI Taxonomy" id="40686"/>
    <lineage>
        <taxon>Eukaryota</taxon>
        <taxon>Viridiplantae</taxon>
        <taxon>Streptophyta</taxon>
        <taxon>Embryophyta</taxon>
        <taxon>Tracheophyta</taxon>
        <taxon>Spermatophyta</taxon>
        <taxon>Magnoliopsida</taxon>
        <taxon>eudicotyledons</taxon>
        <taxon>Gunneridae</taxon>
        <taxon>Pentapetalae</taxon>
        <taxon>rosids</taxon>
        <taxon>fabids</taxon>
        <taxon>Malpighiales</taxon>
        <taxon>Salicaceae</taxon>
        <taxon>Saliceae</taxon>
        <taxon>Salix</taxon>
    </lineage>
</organism>
<gene>
    <name evidence="1" type="ORF">OIU85_020975</name>
</gene>
<keyword evidence="2" id="KW-1185">Reference proteome</keyword>
<accession>A0A9Q0UHT6</accession>
<evidence type="ECO:0000313" key="2">
    <source>
        <dbReference type="Proteomes" id="UP001151529"/>
    </source>
</evidence>
<dbReference type="OrthoDB" id="10523776at2759"/>
<reference evidence="1" key="2">
    <citation type="journal article" date="2023" name="Int. J. Mol. Sci.">
        <title>De Novo Assembly and Annotation of 11 Diverse Shrub Willow (Salix) Genomes Reveals Novel Gene Organization in Sex-Linked Regions.</title>
        <authorList>
            <person name="Hyden B."/>
            <person name="Feng K."/>
            <person name="Yates T.B."/>
            <person name="Jawdy S."/>
            <person name="Cereghino C."/>
            <person name="Smart L.B."/>
            <person name="Muchero W."/>
        </authorList>
    </citation>
    <scope>NUCLEOTIDE SEQUENCE [LARGE SCALE GENOMIC DNA]</scope>
    <source>
        <tissue evidence="1">Shoot tip</tissue>
    </source>
</reference>
<proteinExistence type="predicted"/>
<evidence type="ECO:0000313" key="1">
    <source>
        <dbReference type="EMBL" id="KAJ6730133.1"/>
    </source>
</evidence>
<sequence length="96" mass="11199">MHFPTGSGAEHLVQQGAMLKDCEFWYSYTVNQVPPFYWVYLDCSYMFLPSSCPPSLQVIMHRSKCLGNHSCFKICRDLRNPALPQPDMNRYTAFRQ</sequence>
<dbReference type="Proteomes" id="UP001151529">
    <property type="component" value="Chromosome 2"/>
</dbReference>
<protein>
    <submittedName>
        <fullName evidence="1">Uncharacterized protein</fullName>
    </submittedName>
</protein>
<name>A0A9Q0UHT6_SALVM</name>
<reference evidence="1" key="1">
    <citation type="submission" date="2022-11" db="EMBL/GenBank/DDBJ databases">
        <authorList>
            <person name="Hyden B.L."/>
            <person name="Feng K."/>
            <person name="Yates T."/>
            <person name="Jawdy S."/>
            <person name="Smart L.B."/>
            <person name="Muchero W."/>
        </authorList>
    </citation>
    <scope>NUCLEOTIDE SEQUENCE</scope>
    <source>
        <tissue evidence="1">Shoot tip</tissue>
    </source>
</reference>
<comment type="caution">
    <text evidence="1">The sequence shown here is derived from an EMBL/GenBank/DDBJ whole genome shotgun (WGS) entry which is preliminary data.</text>
</comment>
<dbReference type="AlphaFoldDB" id="A0A9Q0UHT6"/>